<evidence type="ECO:0000313" key="2">
    <source>
        <dbReference type="Proteomes" id="UP000663760"/>
    </source>
</evidence>
<reference evidence="1" key="1">
    <citation type="submission" date="2020-02" db="EMBL/GenBank/DDBJ databases">
        <authorList>
            <person name="Scholz U."/>
            <person name="Mascher M."/>
            <person name="Fiebig A."/>
        </authorList>
    </citation>
    <scope>NUCLEOTIDE SEQUENCE</scope>
</reference>
<keyword evidence="2" id="KW-1185">Reference proteome</keyword>
<evidence type="ECO:0000313" key="1">
    <source>
        <dbReference type="EMBL" id="CAA7405859.1"/>
    </source>
</evidence>
<name>A0A7I8L769_SPIIN</name>
<gene>
    <name evidence="1" type="ORF">SI8410_12016537</name>
</gene>
<dbReference type="EMBL" id="LR746275">
    <property type="protein sequence ID" value="CAA7405859.1"/>
    <property type="molecule type" value="Genomic_DNA"/>
</dbReference>
<proteinExistence type="predicted"/>
<organism evidence="1 2">
    <name type="scientific">Spirodela intermedia</name>
    <name type="common">Intermediate duckweed</name>
    <dbReference type="NCBI Taxonomy" id="51605"/>
    <lineage>
        <taxon>Eukaryota</taxon>
        <taxon>Viridiplantae</taxon>
        <taxon>Streptophyta</taxon>
        <taxon>Embryophyta</taxon>
        <taxon>Tracheophyta</taxon>
        <taxon>Spermatophyta</taxon>
        <taxon>Magnoliopsida</taxon>
        <taxon>Liliopsida</taxon>
        <taxon>Araceae</taxon>
        <taxon>Lemnoideae</taxon>
        <taxon>Spirodela</taxon>
    </lineage>
</organism>
<dbReference type="AlphaFoldDB" id="A0A7I8L769"/>
<accession>A0A7I8L769</accession>
<dbReference type="Proteomes" id="UP000663760">
    <property type="component" value="Chromosome 12"/>
</dbReference>
<protein>
    <submittedName>
        <fullName evidence="1">Uncharacterized protein</fullName>
    </submittedName>
</protein>
<sequence length="44" mass="5201">MEFDASMPTQNIWCRLQEETRDKILGHKLRYQNKSLQATLCCSL</sequence>